<sequence length="264" mass="29062">MAKIVGILNVTPDSFYDGGKYFNENEAVLRGLQLESQGADILDIGGESTRPFALPVSEEEELARVIPVIKALKSKLKIPISIDTRKPKVAKEALENGAVILNDIQGFSNDEMIGVAKQFNAKIICMHMQGLPENMQQNPSYREGVLPHLMDWFEDKIKHLILKGISKENLILDPGIGFGKTVAHNVEIIQNLQKFKSLGVPLFIGASRKSFLSKLLQKPTVELESATLALHCFAALNGADYIRVHDVASHKDAMAVLNVIKPNL</sequence>
<dbReference type="AlphaFoldDB" id="A0A090CYV0"/>
<reference evidence="11" key="1">
    <citation type="submission" date="2013-12" db="EMBL/GenBank/DDBJ databases">
        <authorList>
            <person name="Linke B."/>
        </authorList>
    </citation>
    <scope>NUCLEOTIDE SEQUENCE [LARGE SCALE GENOMIC DNA]</scope>
    <source>
        <strain evidence="11">CRIB-18</strain>
    </source>
</reference>
<dbReference type="SUPFAM" id="SSF51717">
    <property type="entry name" value="Dihydropteroate synthetase-like"/>
    <property type="match status" value="1"/>
</dbReference>
<dbReference type="InterPro" id="IPR045031">
    <property type="entry name" value="DHP_synth-like"/>
</dbReference>
<dbReference type="InterPro" id="IPR006390">
    <property type="entry name" value="DHP_synth_dom"/>
</dbReference>
<evidence type="ECO:0000313" key="11">
    <source>
        <dbReference type="EMBL" id="CDR33942.1"/>
    </source>
</evidence>
<dbReference type="Gene3D" id="3.20.20.20">
    <property type="entry name" value="Dihydropteroate synthase-like"/>
    <property type="match status" value="1"/>
</dbReference>
<evidence type="ECO:0000256" key="9">
    <source>
        <dbReference type="RuleBase" id="RU361205"/>
    </source>
</evidence>
<dbReference type="OrthoDB" id="9811744at2"/>
<dbReference type="GO" id="GO:0005829">
    <property type="term" value="C:cytosol"/>
    <property type="evidence" value="ECO:0007669"/>
    <property type="project" value="TreeGrafter"/>
</dbReference>
<dbReference type="GO" id="GO:0046656">
    <property type="term" value="P:folic acid biosynthetic process"/>
    <property type="evidence" value="ECO:0007669"/>
    <property type="project" value="UniProtKB-KW"/>
</dbReference>
<reference evidence="11" key="2">
    <citation type="submission" date="2014-09" db="EMBL/GenBank/DDBJ databases">
        <title>Criblamydia sequanensis harbors a mega-plasmid encoding arsenite resistance.</title>
        <authorList>
            <person name="Bertelli C."/>
            <person name="Goesmann A."/>
            <person name="Greub G."/>
        </authorList>
    </citation>
    <scope>NUCLEOTIDE SEQUENCE [LARGE SCALE GENOMIC DNA]</scope>
    <source>
        <strain evidence="11">CRIB-18</strain>
    </source>
</reference>
<dbReference type="UniPathway" id="UPA00077">
    <property type="reaction ID" value="UER00156"/>
</dbReference>
<dbReference type="GO" id="GO:0046872">
    <property type="term" value="F:metal ion binding"/>
    <property type="evidence" value="ECO:0007669"/>
    <property type="project" value="UniProtKB-KW"/>
</dbReference>
<name>A0A090CYV0_9BACT</name>
<comment type="catalytic activity">
    <reaction evidence="1">
        <text>(7,8-dihydropterin-6-yl)methyl diphosphate + 4-aminobenzoate = 7,8-dihydropteroate + diphosphate</text>
        <dbReference type="Rhea" id="RHEA:19949"/>
        <dbReference type="ChEBI" id="CHEBI:17836"/>
        <dbReference type="ChEBI" id="CHEBI:17839"/>
        <dbReference type="ChEBI" id="CHEBI:33019"/>
        <dbReference type="ChEBI" id="CHEBI:72950"/>
        <dbReference type="EC" id="2.5.1.15"/>
    </reaction>
</comment>
<accession>A0A090CYV0</accession>
<gene>
    <name evidence="11" type="primary">folP</name>
    <name evidence="11" type="ORF">CSEC_1116</name>
</gene>
<evidence type="ECO:0000256" key="1">
    <source>
        <dbReference type="ARBA" id="ARBA00000012"/>
    </source>
</evidence>
<evidence type="ECO:0000256" key="8">
    <source>
        <dbReference type="ARBA" id="ARBA00022909"/>
    </source>
</evidence>
<evidence type="ECO:0000256" key="4">
    <source>
        <dbReference type="ARBA" id="ARBA00012458"/>
    </source>
</evidence>
<evidence type="ECO:0000313" key="12">
    <source>
        <dbReference type="Proteomes" id="UP000031552"/>
    </source>
</evidence>
<dbReference type="PANTHER" id="PTHR20941">
    <property type="entry name" value="FOLATE SYNTHESIS PROTEINS"/>
    <property type="match status" value="1"/>
</dbReference>
<comment type="cofactor">
    <cofactor evidence="2 9">
        <name>Mg(2+)</name>
        <dbReference type="ChEBI" id="CHEBI:18420"/>
    </cofactor>
</comment>
<dbReference type="InterPro" id="IPR000489">
    <property type="entry name" value="Pterin-binding_dom"/>
</dbReference>
<dbReference type="Pfam" id="PF00809">
    <property type="entry name" value="Pterin_bind"/>
    <property type="match status" value="1"/>
</dbReference>
<dbReference type="EC" id="2.5.1.15" evidence="4 9"/>
<protein>
    <recommendedName>
        <fullName evidence="4 9">Dihydropteroate synthase</fullName>
        <shortName evidence="9">DHPS</shortName>
        <ecNumber evidence="4 9">2.5.1.15</ecNumber>
    </recommendedName>
    <alternativeName>
        <fullName evidence="9">Dihydropteroate pyrophosphorylase</fullName>
    </alternativeName>
</protein>
<organism evidence="11 12">
    <name type="scientific">Candidatus Criblamydia sequanensis CRIB-18</name>
    <dbReference type="NCBI Taxonomy" id="1437425"/>
    <lineage>
        <taxon>Bacteria</taxon>
        <taxon>Pseudomonadati</taxon>
        <taxon>Chlamydiota</taxon>
        <taxon>Chlamydiia</taxon>
        <taxon>Parachlamydiales</taxon>
        <taxon>Candidatus Criblamydiaceae</taxon>
        <taxon>Candidatus Criblamydia</taxon>
    </lineage>
</organism>
<evidence type="ECO:0000256" key="5">
    <source>
        <dbReference type="ARBA" id="ARBA00022679"/>
    </source>
</evidence>
<feature type="domain" description="Pterin-binding" evidence="10">
    <location>
        <begin position="2"/>
        <end position="255"/>
    </location>
</feature>
<keyword evidence="8 9" id="KW-0289">Folate biosynthesis</keyword>
<dbReference type="EMBL" id="CCEJ010000004">
    <property type="protein sequence ID" value="CDR33942.1"/>
    <property type="molecule type" value="Genomic_DNA"/>
</dbReference>
<comment type="similarity">
    <text evidence="9">Belongs to the DHPS family.</text>
</comment>
<evidence type="ECO:0000256" key="2">
    <source>
        <dbReference type="ARBA" id="ARBA00001946"/>
    </source>
</evidence>
<dbReference type="CDD" id="cd00739">
    <property type="entry name" value="DHPS"/>
    <property type="match status" value="1"/>
</dbReference>
<keyword evidence="12" id="KW-1185">Reference proteome</keyword>
<evidence type="ECO:0000256" key="7">
    <source>
        <dbReference type="ARBA" id="ARBA00022842"/>
    </source>
</evidence>
<keyword evidence="6 9" id="KW-0479">Metal-binding</keyword>
<dbReference type="Proteomes" id="UP000031552">
    <property type="component" value="Unassembled WGS sequence"/>
</dbReference>
<keyword evidence="5 9" id="KW-0808">Transferase</keyword>
<dbReference type="PROSITE" id="PS00793">
    <property type="entry name" value="DHPS_2"/>
    <property type="match status" value="1"/>
</dbReference>
<dbReference type="STRING" id="1437425.CSEC_1116"/>
<dbReference type="NCBIfam" id="TIGR01496">
    <property type="entry name" value="DHPS"/>
    <property type="match status" value="1"/>
</dbReference>
<dbReference type="PROSITE" id="PS00792">
    <property type="entry name" value="DHPS_1"/>
    <property type="match status" value="1"/>
</dbReference>
<dbReference type="GO" id="GO:0004156">
    <property type="term" value="F:dihydropteroate synthase activity"/>
    <property type="evidence" value="ECO:0007669"/>
    <property type="project" value="UniProtKB-EC"/>
</dbReference>
<keyword evidence="7 9" id="KW-0460">Magnesium</keyword>
<evidence type="ECO:0000259" key="10">
    <source>
        <dbReference type="PROSITE" id="PS50972"/>
    </source>
</evidence>
<dbReference type="RefSeq" id="WP_041017555.1">
    <property type="nucleotide sequence ID" value="NZ_CCEJ010000004.1"/>
</dbReference>
<comment type="function">
    <text evidence="9">Catalyzes the condensation of para-aminobenzoate (pABA) with 6-hydroxymethyl-7,8-dihydropterin diphosphate (DHPt-PP) to form 7,8-dihydropteroate (H2Pte), the immediate precursor of folate derivatives.</text>
</comment>
<dbReference type="InterPro" id="IPR011005">
    <property type="entry name" value="Dihydropteroate_synth-like_sf"/>
</dbReference>
<evidence type="ECO:0000256" key="3">
    <source>
        <dbReference type="ARBA" id="ARBA00004763"/>
    </source>
</evidence>
<dbReference type="PROSITE" id="PS50972">
    <property type="entry name" value="PTERIN_BINDING"/>
    <property type="match status" value="1"/>
</dbReference>
<comment type="caution">
    <text evidence="11">The sequence shown here is derived from an EMBL/GenBank/DDBJ whole genome shotgun (WGS) entry which is preliminary data.</text>
</comment>
<evidence type="ECO:0000256" key="6">
    <source>
        <dbReference type="ARBA" id="ARBA00022723"/>
    </source>
</evidence>
<dbReference type="PANTHER" id="PTHR20941:SF1">
    <property type="entry name" value="FOLIC ACID SYNTHESIS PROTEIN FOL1"/>
    <property type="match status" value="1"/>
</dbReference>
<dbReference type="eggNOG" id="COG0294">
    <property type="taxonomic scope" value="Bacteria"/>
</dbReference>
<proteinExistence type="inferred from homology"/>
<comment type="pathway">
    <text evidence="3 9">Cofactor biosynthesis; tetrahydrofolate biosynthesis; 7,8-dihydrofolate from 2-amino-4-hydroxy-6-hydroxymethyl-7,8-dihydropteridine diphosphate and 4-aminobenzoate: step 1/2.</text>
</comment>
<dbReference type="GO" id="GO:0046654">
    <property type="term" value="P:tetrahydrofolate biosynthetic process"/>
    <property type="evidence" value="ECO:0007669"/>
    <property type="project" value="UniProtKB-UniPathway"/>
</dbReference>